<dbReference type="InterPro" id="IPR039448">
    <property type="entry name" value="Beta_helix"/>
</dbReference>
<evidence type="ECO:0000313" key="3">
    <source>
        <dbReference type="EMBL" id="TKJ36563.1"/>
    </source>
</evidence>
<dbReference type="Pfam" id="PF13229">
    <property type="entry name" value="Beta_helix"/>
    <property type="match status" value="1"/>
</dbReference>
<evidence type="ECO:0000313" key="4">
    <source>
        <dbReference type="Proteomes" id="UP000319619"/>
    </source>
</evidence>
<dbReference type="InterPro" id="IPR006626">
    <property type="entry name" value="PbH1"/>
</dbReference>
<sequence length="512" mass="53322">MSRYAFVSLIGAMLAISIASAETIIPGGDVSGTWDISGSPYLIMGDITIQSGNTLVVEPGVQVRFELNVGLTVYGSLSADGTVGDLITFTSNLINPQMNDWAGIEVVDNGVANLIYCEVTYGIISGEADSYAEIEITNSEVCTITDCGRYLTIDNSVVNGDISSSSEWYHCITITSSVVNGTIYAGTAECHFSLNTNSGDIILGYTRDTYIQNCSIYGSISGGISYIGGSYNISQNTMFGGGINIDHSSEVHGDITGNVLYDSPNNAISVSHTGHPSLGGSVSILDNTIDGGTGGISVTSTGCDTYFYLDISGNTITDVSGVAIFASGRMGGGIFDPFSTLVENNFIENCCSTGIYIECFDEVAVSHNTIINASADAILVDNAVSWYRSVSVTAQFNVISHSEDEGIAVTNPNAGTEDVIINVVNNSVFDVGNNGVAVINLIAGSGVFTILNNIVSCAGQYGISLPALGSANVSYNDVWNSAIGDYSGVTPGIGSISLDPQFIDPGNGDLNL</sequence>
<organism evidence="3 4">
    <name type="scientific">candidate division LCP-89 bacterium B3_LCP</name>
    <dbReference type="NCBI Taxonomy" id="2012998"/>
    <lineage>
        <taxon>Bacteria</taxon>
        <taxon>Pseudomonadati</taxon>
        <taxon>Bacteria division LCP-89</taxon>
    </lineage>
</organism>
<name>A0A532UNS5_UNCL8</name>
<protein>
    <recommendedName>
        <fullName evidence="2">Right handed beta helix domain-containing protein</fullName>
    </recommendedName>
</protein>
<feature type="chain" id="PRO_5021941511" description="Right handed beta helix domain-containing protein" evidence="1">
    <location>
        <begin position="22"/>
        <end position="512"/>
    </location>
</feature>
<dbReference type="Gene3D" id="2.160.20.10">
    <property type="entry name" value="Single-stranded right-handed beta-helix, Pectin lyase-like"/>
    <property type="match status" value="1"/>
</dbReference>
<dbReference type="EMBL" id="NJBN01000016">
    <property type="protein sequence ID" value="TKJ36563.1"/>
    <property type="molecule type" value="Genomic_DNA"/>
</dbReference>
<dbReference type="Proteomes" id="UP000319619">
    <property type="component" value="Unassembled WGS sequence"/>
</dbReference>
<proteinExistence type="predicted"/>
<evidence type="ECO:0000259" key="2">
    <source>
        <dbReference type="Pfam" id="PF13229"/>
    </source>
</evidence>
<feature type="signal peptide" evidence="1">
    <location>
        <begin position="1"/>
        <end position="21"/>
    </location>
</feature>
<dbReference type="SUPFAM" id="SSF51126">
    <property type="entry name" value="Pectin lyase-like"/>
    <property type="match status" value="1"/>
</dbReference>
<dbReference type="InterPro" id="IPR012334">
    <property type="entry name" value="Pectin_lyas_fold"/>
</dbReference>
<feature type="domain" description="Right handed beta helix" evidence="2">
    <location>
        <begin position="242"/>
        <end position="412"/>
    </location>
</feature>
<reference evidence="3 4" key="1">
    <citation type="submission" date="2017-06" db="EMBL/GenBank/DDBJ databases">
        <title>Novel microbial phyla capable of carbon fixation and sulfur reduction in deep-sea sediments.</title>
        <authorList>
            <person name="Huang J."/>
            <person name="Baker B."/>
            <person name="Wang Y."/>
        </authorList>
    </citation>
    <scope>NUCLEOTIDE SEQUENCE [LARGE SCALE GENOMIC DNA]</scope>
    <source>
        <strain evidence="3">B3_LCP</strain>
    </source>
</reference>
<accession>A0A532UNS5</accession>
<gene>
    <name evidence="3" type="ORF">CEE37_14885</name>
</gene>
<dbReference type="InterPro" id="IPR011050">
    <property type="entry name" value="Pectin_lyase_fold/virulence"/>
</dbReference>
<evidence type="ECO:0000256" key="1">
    <source>
        <dbReference type="SAM" id="SignalP"/>
    </source>
</evidence>
<dbReference type="AlphaFoldDB" id="A0A532UNS5"/>
<dbReference type="SMART" id="SM00710">
    <property type="entry name" value="PbH1"/>
    <property type="match status" value="9"/>
</dbReference>
<feature type="non-terminal residue" evidence="3">
    <location>
        <position position="512"/>
    </location>
</feature>
<comment type="caution">
    <text evidence="3">The sequence shown here is derived from an EMBL/GenBank/DDBJ whole genome shotgun (WGS) entry which is preliminary data.</text>
</comment>
<keyword evidence="1" id="KW-0732">Signal</keyword>